<evidence type="ECO:0000256" key="4">
    <source>
        <dbReference type="ARBA" id="ARBA00022695"/>
    </source>
</evidence>
<dbReference type="InterPro" id="IPR053848">
    <property type="entry name" value="IMS_HHH_1"/>
</dbReference>
<dbReference type="GO" id="GO:0003887">
    <property type="term" value="F:DNA-directed DNA polymerase activity"/>
    <property type="evidence" value="ECO:0007669"/>
    <property type="project" value="InterPro"/>
</dbReference>
<dbReference type="FunCoup" id="C1E7T2">
    <property type="interactions" value="1559"/>
</dbReference>
<keyword evidence="12" id="KW-1185">Reference proteome</keyword>
<name>C1E7T2_MICCC</name>
<keyword evidence="2" id="KW-0237">DNA synthesis</keyword>
<dbReference type="Gene3D" id="3.30.1490.100">
    <property type="entry name" value="DNA polymerase, Y-family, little finger domain"/>
    <property type="match status" value="1"/>
</dbReference>
<feature type="region of interest" description="Disordered" evidence="9">
    <location>
        <begin position="1"/>
        <end position="51"/>
    </location>
</feature>
<dbReference type="Pfam" id="PF11799">
    <property type="entry name" value="IMS_C"/>
    <property type="match status" value="1"/>
</dbReference>
<evidence type="ECO:0000256" key="3">
    <source>
        <dbReference type="ARBA" id="ARBA00022679"/>
    </source>
</evidence>
<evidence type="ECO:0000256" key="1">
    <source>
        <dbReference type="ARBA" id="ARBA00010945"/>
    </source>
</evidence>
<feature type="region of interest" description="Disordered" evidence="9">
    <location>
        <begin position="170"/>
        <end position="240"/>
    </location>
</feature>
<dbReference type="EMBL" id="CP001327">
    <property type="protein sequence ID" value="ACO64387.1"/>
    <property type="molecule type" value="Genomic_DNA"/>
</dbReference>
<dbReference type="Pfam" id="PF00817">
    <property type="entry name" value="IMS"/>
    <property type="match status" value="1"/>
</dbReference>
<dbReference type="RefSeq" id="XP_002503129.1">
    <property type="nucleotide sequence ID" value="XM_002503083.1"/>
</dbReference>
<evidence type="ECO:0000256" key="6">
    <source>
        <dbReference type="ARBA" id="ARBA00022763"/>
    </source>
</evidence>
<dbReference type="PANTHER" id="PTHR46404:SF1">
    <property type="entry name" value="DNA POLYMERASE IOTA"/>
    <property type="match status" value="1"/>
</dbReference>
<protein>
    <submittedName>
        <fullName evidence="11">Umuc-like DNA repair protein</fullName>
    </submittedName>
</protein>
<keyword evidence="7" id="KW-0460">Magnesium</keyword>
<dbReference type="Gene3D" id="1.10.150.20">
    <property type="entry name" value="5' to 3' exonuclease, C-terminal subdomain"/>
    <property type="match status" value="1"/>
</dbReference>
<gene>
    <name evidence="11" type="ORF">MICPUN_59128</name>
</gene>
<dbReference type="PROSITE" id="PS50173">
    <property type="entry name" value="UMUC"/>
    <property type="match status" value="1"/>
</dbReference>
<dbReference type="InterPro" id="IPR043128">
    <property type="entry name" value="Rev_trsase/Diguanyl_cyclase"/>
</dbReference>
<dbReference type="SUPFAM" id="SSF56672">
    <property type="entry name" value="DNA/RNA polymerases"/>
    <property type="match status" value="1"/>
</dbReference>
<dbReference type="PANTHER" id="PTHR46404">
    <property type="entry name" value="DNA POLYMERASE IOTA"/>
    <property type="match status" value="1"/>
</dbReference>
<keyword evidence="6" id="KW-0227">DNA damage</keyword>
<keyword evidence="5" id="KW-0479">Metal-binding</keyword>
<dbReference type="GO" id="GO:0003684">
    <property type="term" value="F:damaged DNA binding"/>
    <property type="evidence" value="ECO:0007669"/>
    <property type="project" value="InterPro"/>
</dbReference>
<dbReference type="Proteomes" id="UP000002009">
    <property type="component" value="Chromosome 6"/>
</dbReference>
<feature type="compositionally biased region" description="Basic and acidic residues" evidence="9">
    <location>
        <begin position="7"/>
        <end position="17"/>
    </location>
</feature>
<feature type="domain" description="UmuC" evidence="10">
    <location>
        <begin position="60"/>
        <end position="314"/>
    </location>
</feature>
<keyword evidence="8" id="KW-0234">DNA repair</keyword>
<dbReference type="Gene3D" id="3.30.70.270">
    <property type="match status" value="1"/>
</dbReference>
<dbReference type="InParanoid" id="C1E7T2"/>
<dbReference type="AlphaFoldDB" id="C1E7T2"/>
<feature type="compositionally biased region" description="Basic and acidic residues" evidence="9">
    <location>
        <begin position="548"/>
        <end position="569"/>
    </location>
</feature>
<dbReference type="Gene3D" id="3.40.1170.60">
    <property type="match status" value="1"/>
</dbReference>
<feature type="region of interest" description="Disordered" evidence="9">
    <location>
        <begin position="548"/>
        <end position="615"/>
    </location>
</feature>
<keyword evidence="3" id="KW-0808">Transferase</keyword>
<evidence type="ECO:0000313" key="12">
    <source>
        <dbReference type="Proteomes" id="UP000002009"/>
    </source>
</evidence>
<sequence>MEGAASAEKRSVEDFRVRVHGGPHPLRAGSEGGATTFGRDDDAGWAPRPPDDANASRRIVAHFDVDAFYSQVEELRDPRLRGRPMAVTQKFLIVTANYAARSAGLKKLMSTTKAKALCPEVALVSGEDLTPYRACAKKVRAALERFGTCEKLGLDECWVDLTAEVDRRIAAGGPASDPPLVGHRHSSEHVVESDNAHRPMDIRAVDPERTNASDGVHHPVPPRCEDGADPDANPDVSDPARERRLRVGAAIAAEARDAVRSATGLRMSAGIAHNKMLAKLVSGLHKPDDQTTLPAGVAAKLVSPLPVRALPGVGHGAERTLVHRGVRTAADLRRVTRSEVCEWLGPRVGRKVHDAAWGVDREEVAPKPAPNFVTCEDSFRSCTTWSSVDAVLAVIAPDLLARMDEEYEDEVERTVGAGALIPAGRAARTLTVKWRDVGPGGKGTGWSRSSASTTMPTLANDRSIDAKRRADALREAATRVLRSELTRGFDLRALNVGAGNFEPKAVTLNKRPGVEAGCVSGSSGIDVGTGRAAPHGSAFAAMNARRDYDRGGGRMSKTEERALSERERGLGGGVFGGGLNGGGGGESSDVFAEPLRDQDEDEEDGDSFYADLADVQRSSAMPSIGRVQSLVPRKRGAEQASLLSFFKGPSKR</sequence>
<dbReference type="FunFam" id="3.40.1170.60:FF:000003">
    <property type="entry name" value="DNA polymerase eta"/>
    <property type="match status" value="1"/>
</dbReference>
<feature type="compositionally biased region" description="Gly residues" evidence="9">
    <location>
        <begin position="570"/>
        <end position="586"/>
    </location>
</feature>
<dbReference type="KEGG" id="mis:MICPUN_59128"/>
<evidence type="ECO:0000256" key="5">
    <source>
        <dbReference type="ARBA" id="ARBA00022723"/>
    </source>
</evidence>
<dbReference type="InterPro" id="IPR017961">
    <property type="entry name" value="DNA_pol_Y-fam_little_finger"/>
</dbReference>
<evidence type="ECO:0000256" key="9">
    <source>
        <dbReference type="SAM" id="MobiDB-lite"/>
    </source>
</evidence>
<evidence type="ECO:0000259" key="10">
    <source>
        <dbReference type="PROSITE" id="PS50173"/>
    </source>
</evidence>
<keyword evidence="4" id="KW-0548">Nucleotidyltransferase</keyword>
<evidence type="ECO:0000313" key="11">
    <source>
        <dbReference type="EMBL" id="ACO64387.1"/>
    </source>
</evidence>
<dbReference type="InterPro" id="IPR036775">
    <property type="entry name" value="DNA_pol_Y-fam_lit_finger_sf"/>
</dbReference>
<evidence type="ECO:0000256" key="7">
    <source>
        <dbReference type="ARBA" id="ARBA00022842"/>
    </source>
</evidence>
<accession>C1E7T2</accession>
<dbReference type="InterPro" id="IPR001126">
    <property type="entry name" value="UmuC"/>
</dbReference>
<dbReference type="InterPro" id="IPR043502">
    <property type="entry name" value="DNA/RNA_pol_sf"/>
</dbReference>
<feature type="compositionally biased region" description="Basic and acidic residues" evidence="9">
    <location>
        <begin position="185"/>
        <end position="217"/>
    </location>
</feature>
<dbReference type="GO" id="GO:0006281">
    <property type="term" value="P:DNA repair"/>
    <property type="evidence" value="ECO:0007669"/>
    <property type="project" value="UniProtKB-KW"/>
</dbReference>
<evidence type="ECO:0000256" key="2">
    <source>
        <dbReference type="ARBA" id="ARBA00022634"/>
    </source>
</evidence>
<dbReference type="OrthoDB" id="514856at2759"/>
<dbReference type="GO" id="GO:0046872">
    <property type="term" value="F:metal ion binding"/>
    <property type="evidence" value="ECO:0007669"/>
    <property type="project" value="UniProtKB-KW"/>
</dbReference>
<dbReference type="GeneID" id="8244067"/>
<reference evidence="11 12" key="1">
    <citation type="journal article" date="2009" name="Science">
        <title>Green evolution and dynamic adaptations revealed by genomes of the marine picoeukaryotes Micromonas.</title>
        <authorList>
            <person name="Worden A.Z."/>
            <person name="Lee J.H."/>
            <person name="Mock T."/>
            <person name="Rouze P."/>
            <person name="Simmons M.P."/>
            <person name="Aerts A.L."/>
            <person name="Allen A.E."/>
            <person name="Cuvelier M.L."/>
            <person name="Derelle E."/>
            <person name="Everett M.V."/>
            <person name="Foulon E."/>
            <person name="Grimwood J."/>
            <person name="Gundlach H."/>
            <person name="Henrissat B."/>
            <person name="Napoli C."/>
            <person name="McDonald S.M."/>
            <person name="Parker M.S."/>
            <person name="Rombauts S."/>
            <person name="Salamov A."/>
            <person name="Von Dassow P."/>
            <person name="Badger J.H."/>
            <person name="Coutinho P.M."/>
            <person name="Demir E."/>
            <person name="Dubchak I."/>
            <person name="Gentemann C."/>
            <person name="Eikrem W."/>
            <person name="Gready J.E."/>
            <person name="John U."/>
            <person name="Lanier W."/>
            <person name="Lindquist E.A."/>
            <person name="Lucas S."/>
            <person name="Mayer K.F."/>
            <person name="Moreau H."/>
            <person name="Not F."/>
            <person name="Otillar R."/>
            <person name="Panaud O."/>
            <person name="Pangilinan J."/>
            <person name="Paulsen I."/>
            <person name="Piegu B."/>
            <person name="Poliakov A."/>
            <person name="Robbens S."/>
            <person name="Schmutz J."/>
            <person name="Toulza E."/>
            <person name="Wyss T."/>
            <person name="Zelensky A."/>
            <person name="Zhou K."/>
            <person name="Armbrust E.V."/>
            <person name="Bhattacharya D."/>
            <person name="Goodenough U.W."/>
            <person name="Van de Peer Y."/>
            <person name="Grigoriev I.V."/>
        </authorList>
    </citation>
    <scope>NUCLEOTIDE SEQUENCE [LARGE SCALE GENOMIC DNA]</scope>
    <source>
        <strain evidence="12">RCC299 / NOUM17</strain>
    </source>
</reference>
<comment type="similarity">
    <text evidence="1">Belongs to the DNA polymerase type-Y family.</text>
</comment>
<dbReference type="eggNOG" id="KOG2095">
    <property type="taxonomic scope" value="Eukaryota"/>
</dbReference>
<organism evidence="11 12">
    <name type="scientific">Micromonas commoda (strain RCC299 / NOUM17 / CCMP2709)</name>
    <name type="common">Picoplanktonic green alga</name>
    <dbReference type="NCBI Taxonomy" id="296587"/>
    <lineage>
        <taxon>Eukaryota</taxon>
        <taxon>Viridiplantae</taxon>
        <taxon>Chlorophyta</taxon>
        <taxon>Mamiellophyceae</taxon>
        <taxon>Mamiellales</taxon>
        <taxon>Mamiellaceae</taxon>
        <taxon>Micromonas</taxon>
    </lineage>
</organism>
<evidence type="ECO:0000256" key="8">
    <source>
        <dbReference type="ARBA" id="ARBA00023204"/>
    </source>
</evidence>
<proteinExistence type="inferred from homology"/>
<dbReference type="STRING" id="296587.C1E7T2"/>
<dbReference type="Pfam" id="PF21999">
    <property type="entry name" value="IMS_HHH_1"/>
    <property type="match status" value="1"/>
</dbReference>